<dbReference type="AlphaFoldDB" id="A0A3B0FJ53"/>
<evidence type="ECO:0000313" key="1">
    <source>
        <dbReference type="EMBL" id="RKO21631.1"/>
    </source>
</evidence>
<dbReference type="EMBL" id="RBNH01000016">
    <property type="protein sequence ID" value="RKO21631.1"/>
    <property type="molecule type" value="Genomic_DNA"/>
</dbReference>
<evidence type="ECO:0000313" key="2">
    <source>
        <dbReference type="Proteomes" id="UP000273159"/>
    </source>
</evidence>
<protein>
    <submittedName>
        <fullName evidence="1">Uncharacterized protein</fullName>
    </submittedName>
</protein>
<accession>A0A3B0FJ53</accession>
<proteinExistence type="predicted"/>
<comment type="caution">
    <text evidence="1">The sequence shown here is derived from an EMBL/GenBank/DDBJ whole genome shotgun (WGS) entry which is preliminary data.</text>
</comment>
<name>A0A3B0FJ53_PSEPS</name>
<dbReference type="OMA" id="FGMHVMT"/>
<dbReference type="RefSeq" id="WP_013602152.1">
    <property type="nucleotide sequence ID" value="NZ_RBNH01000016.1"/>
</dbReference>
<gene>
    <name evidence="1" type="ORF">D7Z96_16245</name>
</gene>
<reference evidence="2" key="2">
    <citation type="submission" date="2018-10" db="EMBL/GenBank/DDBJ databases">
        <authorList>
            <person name="Wang Y."/>
            <person name="Wang J."/>
            <person name="Yang X."/>
            <person name="Wang Z."/>
            <person name="Huang Y."/>
        </authorList>
    </citation>
    <scope>NUCLEOTIDE SEQUENCE [LARGE SCALE GENOMIC DNA]</scope>
    <source>
        <strain evidence="2">J015</strain>
    </source>
</reference>
<sequence>MTARIRVLPAALLRAGLLAAVLAIVAGIFGMHVMTANHASGHGAAAAAQPADGHFAGDAAVAHSHAGHLAGHAAVAHGDSAGAAAASLAGGSFSALESCGSACPDAQESGASCIPLGKTGSLAAFPPPASPAAHLEPRVAVSAAVGYSYIPSGPTPCELSISRT</sequence>
<dbReference type="Proteomes" id="UP000273159">
    <property type="component" value="Unassembled WGS sequence"/>
</dbReference>
<reference evidence="1 2" key="1">
    <citation type="submission" date="2018-10" db="EMBL/GenBank/DDBJ databases">
        <title>Genome-guide identification and characterization of bacteria that degrade polycyclic aromatic hydrocarbons and resist hexavalent chromium simultaneously.</title>
        <authorList>
            <person name="Feng H."/>
        </authorList>
    </citation>
    <scope>NUCLEOTIDE SEQUENCE [LARGE SCALE GENOMIC DNA]</scope>
    <source>
        <strain evidence="1 2">J015</strain>
    </source>
</reference>
<organism evidence="1 2">
    <name type="scientific">Pseudarthrobacter phenanthrenivorans</name>
    <name type="common">Arthrobacter phenanthrenivorans</name>
    <dbReference type="NCBI Taxonomy" id="361575"/>
    <lineage>
        <taxon>Bacteria</taxon>
        <taxon>Bacillati</taxon>
        <taxon>Actinomycetota</taxon>
        <taxon>Actinomycetes</taxon>
        <taxon>Micrococcales</taxon>
        <taxon>Micrococcaceae</taxon>
        <taxon>Pseudarthrobacter</taxon>
    </lineage>
</organism>